<sequence length="102" mass="12254">FSHLLKHLKYLTIMRHYIHTYIHTYTHTPTRTYFPQNNTRSYFLLGPKIRTRAYFWMRLISPPPMYGRSLLLLVCGLEGGHMVCQCHLRCCCIDMKLFLLIF</sequence>
<reference evidence="1" key="2">
    <citation type="submission" date="2025-09" db="UniProtKB">
        <authorList>
            <consortium name="Ensembl"/>
        </authorList>
    </citation>
    <scope>IDENTIFICATION</scope>
</reference>
<evidence type="ECO:0000313" key="2">
    <source>
        <dbReference type="Proteomes" id="UP000472273"/>
    </source>
</evidence>
<dbReference type="Ensembl" id="ENSPTXT00000016827.1">
    <property type="protein sequence ID" value="ENSPTXP00000016325.1"/>
    <property type="gene ID" value="ENSPTXG00000011291.1"/>
</dbReference>
<proteinExistence type="predicted"/>
<organism evidence="1 2">
    <name type="scientific">Pseudonaja textilis</name>
    <name type="common">Eastern brown snake</name>
    <dbReference type="NCBI Taxonomy" id="8673"/>
    <lineage>
        <taxon>Eukaryota</taxon>
        <taxon>Metazoa</taxon>
        <taxon>Chordata</taxon>
        <taxon>Craniata</taxon>
        <taxon>Vertebrata</taxon>
        <taxon>Euteleostomi</taxon>
        <taxon>Lepidosauria</taxon>
        <taxon>Squamata</taxon>
        <taxon>Bifurcata</taxon>
        <taxon>Unidentata</taxon>
        <taxon>Episquamata</taxon>
        <taxon>Toxicofera</taxon>
        <taxon>Serpentes</taxon>
        <taxon>Colubroidea</taxon>
        <taxon>Elapidae</taxon>
        <taxon>Hydrophiinae</taxon>
        <taxon>Pseudonaja</taxon>
    </lineage>
</organism>
<keyword evidence="2" id="KW-1185">Reference proteome</keyword>
<evidence type="ECO:0000313" key="1">
    <source>
        <dbReference type="Ensembl" id="ENSPTXP00000016325.1"/>
    </source>
</evidence>
<reference evidence="1" key="1">
    <citation type="submission" date="2025-08" db="UniProtKB">
        <authorList>
            <consortium name="Ensembl"/>
        </authorList>
    </citation>
    <scope>IDENTIFICATION</scope>
</reference>
<dbReference type="Proteomes" id="UP000472273">
    <property type="component" value="Unplaced"/>
</dbReference>
<protein>
    <submittedName>
        <fullName evidence="1">Uncharacterized protein</fullName>
    </submittedName>
</protein>
<accession>A0A670YX11</accession>
<name>A0A670YX11_PSETE</name>
<dbReference type="AlphaFoldDB" id="A0A670YX11"/>